<keyword evidence="3" id="KW-1133">Transmembrane helix</keyword>
<keyword evidence="3" id="KW-0812">Transmembrane</keyword>
<evidence type="ECO:0000256" key="2">
    <source>
        <dbReference type="ARBA" id="ARBA00023136"/>
    </source>
</evidence>
<keyword evidence="2 3" id="KW-0472">Membrane</keyword>
<protein>
    <submittedName>
        <fullName evidence="4">Uncharacterized protein</fullName>
    </submittedName>
</protein>
<comment type="subcellular location">
    <subcellularLocation>
        <location evidence="1">Membrane</location>
    </subcellularLocation>
</comment>
<comment type="caution">
    <text evidence="4">The sequence shown here is derived from an EMBL/GenBank/DDBJ whole genome shotgun (WGS) entry which is preliminary data.</text>
</comment>
<evidence type="ECO:0000313" key="4">
    <source>
        <dbReference type="EMBL" id="KAK6763123.1"/>
    </source>
</evidence>
<evidence type="ECO:0000256" key="3">
    <source>
        <dbReference type="SAM" id="Phobius"/>
    </source>
</evidence>
<dbReference type="PANTHER" id="PTHR10264">
    <property type="entry name" value="BAND 7 PROTEIN-RELATED"/>
    <property type="match status" value="1"/>
</dbReference>
<dbReference type="Proteomes" id="UP001303046">
    <property type="component" value="Unassembled WGS sequence"/>
</dbReference>
<evidence type="ECO:0000256" key="1">
    <source>
        <dbReference type="ARBA" id="ARBA00004370"/>
    </source>
</evidence>
<sequence>MYGSQAWAPPSTVIKRLDCTERKLLRRLLGYFWPRVCHNEDLYAENVPSKIATEKTYWTEMVKEDVRVLGVDRQFRDSAEAASDESGRLMENDDDGNIQIAVPTGSTRGRMGRRFTLNPIIFAKEEREARRQSLAQLKLSYYPKHMNPESYDAGLGFCGWIFMFISWLCVFVSFPVSICFCIKVVQEYERAVIFRLGRLIGGGAKGPGILSSCIYGRSDCVSFI</sequence>
<evidence type="ECO:0000313" key="5">
    <source>
        <dbReference type="Proteomes" id="UP001303046"/>
    </source>
</evidence>
<name>A0ABR1EKJ7_NECAM</name>
<proteinExistence type="predicted"/>
<organism evidence="4 5">
    <name type="scientific">Necator americanus</name>
    <name type="common">Human hookworm</name>
    <dbReference type="NCBI Taxonomy" id="51031"/>
    <lineage>
        <taxon>Eukaryota</taxon>
        <taxon>Metazoa</taxon>
        <taxon>Ecdysozoa</taxon>
        <taxon>Nematoda</taxon>
        <taxon>Chromadorea</taxon>
        <taxon>Rhabditida</taxon>
        <taxon>Rhabditina</taxon>
        <taxon>Rhabditomorpha</taxon>
        <taxon>Strongyloidea</taxon>
        <taxon>Ancylostomatidae</taxon>
        <taxon>Bunostominae</taxon>
        <taxon>Necator</taxon>
    </lineage>
</organism>
<gene>
    <name evidence="4" type="primary">Necator_chrX.g23892</name>
    <name evidence="4" type="ORF">RB195_023727</name>
</gene>
<dbReference type="PANTHER" id="PTHR10264:SF127">
    <property type="entry name" value="PODOCIN"/>
    <property type="match status" value="1"/>
</dbReference>
<dbReference type="EMBL" id="JAVFWL010000006">
    <property type="protein sequence ID" value="KAK6763123.1"/>
    <property type="molecule type" value="Genomic_DNA"/>
</dbReference>
<dbReference type="InterPro" id="IPR043202">
    <property type="entry name" value="Band-7_stomatin-like"/>
</dbReference>
<reference evidence="4 5" key="1">
    <citation type="submission" date="2023-08" db="EMBL/GenBank/DDBJ databases">
        <title>A Necator americanus chromosomal reference genome.</title>
        <authorList>
            <person name="Ilik V."/>
            <person name="Petrzelkova K.J."/>
            <person name="Pardy F."/>
            <person name="Fuh T."/>
            <person name="Niatou-Singa F.S."/>
            <person name="Gouil Q."/>
            <person name="Baker L."/>
            <person name="Ritchie M.E."/>
            <person name="Jex A.R."/>
            <person name="Gazzola D."/>
            <person name="Li H."/>
            <person name="Toshio Fujiwara R."/>
            <person name="Zhan B."/>
            <person name="Aroian R.V."/>
            <person name="Pafco B."/>
            <person name="Schwarz E.M."/>
        </authorList>
    </citation>
    <scope>NUCLEOTIDE SEQUENCE [LARGE SCALE GENOMIC DNA]</scope>
    <source>
        <strain evidence="4 5">Aroian</strain>
        <tissue evidence="4">Whole animal</tissue>
    </source>
</reference>
<feature type="transmembrane region" description="Helical" evidence="3">
    <location>
        <begin position="160"/>
        <end position="185"/>
    </location>
</feature>
<accession>A0ABR1EKJ7</accession>
<keyword evidence="5" id="KW-1185">Reference proteome</keyword>